<accession>A0ACC1HDR2</accession>
<dbReference type="Proteomes" id="UP001145114">
    <property type="component" value="Unassembled WGS sequence"/>
</dbReference>
<organism evidence="1 2">
    <name type="scientific">Spiromyces aspiralis</name>
    <dbReference type="NCBI Taxonomy" id="68401"/>
    <lineage>
        <taxon>Eukaryota</taxon>
        <taxon>Fungi</taxon>
        <taxon>Fungi incertae sedis</taxon>
        <taxon>Zoopagomycota</taxon>
        <taxon>Kickxellomycotina</taxon>
        <taxon>Kickxellomycetes</taxon>
        <taxon>Kickxellales</taxon>
        <taxon>Kickxellaceae</taxon>
        <taxon>Spiromyces</taxon>
    </lineage>
</organism>
<evidence type="ECO:0000313" key="2">
    <source>
        <dbReference type="Proteomes" id="UP001145114"/>
    </source>
</evidence>
<proteinExistence type="predicted"/>
<evidence type="ECO:0000313" key="1">
    <source>
        <dbReference type="EMBL" id="KAJ1674713.1"/>
    </source>
</evidence>
<dbReference type="EMBL" id="JAMZIH010005741">
    <property type="protein sequence ID" value="KAJ1674713.1"/>
    <property type="molecule type" value="Genomic_DNA"/>
</dbReference>
<keyword evidence="2" id="KW-1185">Reference proteome</keyword>
<name>A0ACC1HDR2_9FUNG</name>
<gene>
    <name evidence="1" type="primary">MSN5_1</name>
    <name evidence="1" type="ORF">EV182_002721</name>
</gene>
<reference evidence="1" key="1">
    <citation type="submission" date="2022-06" db="EMBL/GenBank/DDBJ databases">
        <title>Phylogenomic reconstructions and comparative analyses of Kickxellomycotina fungi.</title>
        <authorList>
            <person name="Reynolds N.K."/>
            <person name="Stajich J.E."/>
            <person name="Barry K."/>
            <person name="Grigoriev I.V."/>
            <person name="Crous P."/>
            <person name="Smith M.E."/>
        </authorList>
    </citation>
    <scope>NUCLEOTIDE SEQUENCE</scope>
    <source>
        <strain evidence="1">RSA 2271</strain>
    </source>
</reference>
<sequence>GWLPKHFVSWAELVLTIAKDPRPSVAATSGMFWTAILQHTNLARLQTVTKTIPAVLGVYMQHWLWAKVTLDNLSKRGRHAEYPEEDTTWSSLDEYKSFISSGIRNRAQRIFSLIAILDIAGMNRWLYERLAETIRALSATAQSLDEALAGNIDAKNQAVVILEMTRHTSMELKSKKVHAVEVGDEELSEELDRAEASLAEMLTLICQLQTIHPEVVQHICSAFVSFAFILKDPSRHDLLNAVLQKLSGYVQQLLSSSNRRDGHEPMPLDYSSVEIRGLSTLISLAEEIPDEMIKFYNEWAKLIAMAPSVPSRYASVFRRMVIELHLAMASQGSLSVSDRQKMARPAMEQVVLLWRESTGGISTPVGLLDLLGVPELDTMHCDTGEDGIVSLEAWVRFCDTKIQTVSQLHQAAEMLYMALKRTVGDPRTGGSSAGGPPAQVRIRDSLTVWSEFIPELVPSLLLLVRCLHALWNTRVYWDGLPWKSQAARTTEDRMGVLGLPPDERGQIIRNLVATADGPHTSSAEPAESKQQHKLLASLRSQNVGHLATPQEREAFIVRARGAVSRHICQGISSVLTVLYKCLGILCKMPQVYQLPGLGESFVGSMFSDIHYLPLQHMGHMLARAVYQILDNMAGEVADSFVSELLPPLFEFMRARIHGEWLGLQERGLTLTSKSELEELAASGTAAADEGDVSEDIIQEKIVRTWTYQWAKIIGLLLGKLRNLYPPTDALAADLRHESEVLSPPVAGDKARALQLQAAIRATDADDLWNRVGRLFMSSPGLMGGLLGCVAQMVTVKDTPSVHATLTNLAAVIPPLLVSALSFDYEPATGAAGRQRDRPYLGVLSAGLAGPVLSWLSTDLPSSVMAMLQDPYFTDHYSLGITILGDLAFYSSAFRGTAKWRLRAGHTEGTESDPHYVFKREFIGALGRRTGCDEARLARLFDLWTDEADTKSRRALGRVEFEGFMGVDKGQIFKYSEGTQTGHGAASAKTIAFNLPNQSGLSGSTKTTKKNVGGSGGELFEQDSDFSLNSVMP</sequence>
<protein>
    <submittedName>
        <fullName evidence="1">Karyopherin</fullName>
    </submittedName>
</protein>
<comment type="caution">
    <text evidence="1">The sequence shown here is derived from an EMBL/GenBank/DDBJ whole genome shotgun (WGS) entry which is preliminary data.</text>
</comment>
<feature type="non-terminal residue" evidence="1">
    <location>
        <position position="1"/>
    </location>
</feature>